<feature type="transmembrane region" description="Helical" evidence="2">
    <location>
        <begin position="157"/>
        <end position="175"/>
    </location>
</feature>
<evidence type="ECO:0000256" key="1">
    <source>
        <dbReference type="SAM" id="MobiDB-lite"/>
    </source>
</evidence>
<keyword evidence="4" id="KW-1185">Reference proteome</keyword>
<name>A0A4Z1E490_9MICO</name>
<organism evidence="3 4">
    <name type="scientific">Serinibacter arcticus</name>
    <dbReference type="NCBI Taxonomy" id="1655435"/>
    <lineage>
        <taxon>Bacteria</taxon>
        <taxon>Bacillati</taxon>
        <taxon>Actinomycetota</taxon>
        <taxon>Actinomycetes</taxon>
        <taxon>Micrococcales</taxon>
        <taxon>Beutenbergiaceae</taxon>
        <taxon>Serinibacter</taxon>
    </lineage>
</organism>
<sequence>MRSMTTTPPSSAPRSVAPRVVRGTSAGTAATLFALAFHLLADGAAPSPLAILAPLGASVLVGVLLAGHRLSLGRLALTVTAAQVLFHVLFVLGAPSAPRTPHAPHAGGPHAAPAAPLTHPMPAGHTGHVDPVASVAPVVGMADATHTAHAGHAHGDVAMIAAHLAAALLTLVLLHRGERALERVRAWADARLSRWADLLTGAVAVAPEGRTAGRARDLAPLPFGFRPGVCPAAAPRRGPPPGTPRTPMTAVPARSRAPPDES</sequence>
<accession>A0A4Z1E490</accession>
<feature type="transmembrane region" description="Helical" evidence="2">
    <location>
        <begin position="47"/>
        <end position="68"/>
    </location>
</feature>
<proteinExistence type="predicted"/>
<feature type="transmembrane region" description="Helical" evidence="2">
    <location>
        <begin position="75"/>
        <end position="94"/>
    </location>
</feature>
<evidence type="ECO:0000256" key="2">
    <source>
        <dbReference type="SAM" id="Phobius"/>
    </source>
</evidence>
<comment type="caution">
    <text evidence="3">The sequence shown here is derived from an EMBL/GenBank/DDBJ whole genome shotgun (WGS) entry which is preliminary data.</text>
</comment>
<feature type="region of interest" description="Disordered" evidence="1">
    <location>
        <begin position="230"/>
        <end position="262"/>
    </location>
</feature>
<keyword evidence="2" id="KW-0812">Transmembrane</keyword>
<evidence type="ECO:0000313" key="4">
    <source>
        <dbReference type="Proteomes" id="UP000297318"/>
    </source>
</evidence>
<evidence type="ECO:0000313" key="3">
    <source>
        <dbReference type="EMBL" id="TGO05293.1"/>
    </source>
</evidence>
<dbReference type="Proteomes" id="UP000297318">
    <property type="component" value="Unassembled WGS sequence"/>
</dbReference>
<feature type="transmembrane region" description="Helical" evidence="2">
    <location>
        <begin position="20"/>
        <end position="41"/>
    </location>
</feature>
<dbReference type="EMBL" id="RHPJ01000002">
    <property type="protein sequence ID" value="TGO05293.1"/>
    <property type="molecule type" value="Genomic_DNA"/>
</dbReference>
<protein>
    <submittedName>
        <fullName evidence="3">Putative integral membrane protein</fullName>
    </submittedName>
</protein>
<keyword evidence="2" id="KW-1133">Transmembrane helix</keyword>
<reference evidence="3 4" key="1">
    <citation type="submission" date="2018-11" db="EMBL/GenBank/DDBJ databases">
        <title>Complete genome sequencing of the Actinobacteria Serinibacter sp. K3-2.</title>
        <authorList>
            <person name="Rakitin A.L."/>
            <person name="Beletsky A.V."/>
            <person name="Mardanov A.V."/>
            <person name="Ravin N.V."/>
            <person name="Gromova A.S."/>
            <person name="Filippova S.N."/>
            <person name="Gal'Chenko V.F."/>
        </authorList>
    </citation>
    <scope>NUCLEOTIDE SEQUENCE [LARGE SCALE GENOMIC DNA]</scope>
    <source>
        <strain evidence="3 4">K3-2</strain>
    </source>
</reference>
<keyword evidence="2" id="KW-0472">Membrane</keyword>
<dbReference type="AlphaFoldDB" id="A0A4Z1E490"/>
<feature type="region of interest" description="Disordered" evidence="1">
    <location>
        <begin position="100"/>
        <end position="119"/>
    </location>
</feature>
<gene>
    <name evidence="3" type="ORF">SERN_1297</name>
</gene>